<evidence type="ECO:0000313" key="2">
    <source>
        <dbReference type="Proteomes" id="UP000356253"/>
    </source>
</evidence>
<protein>
    <submittedName>
        <fullName evidence="1">Uncharacterized protein</fullName>
    </submittedName>
</protein>
<reference evidence="1" key="1">
    <citation type="submission" date="2019-09" db="EMBL/GenBank/DDBJ databases">
        <authorList>
            <person name="Rodrigo-Torres L."/>
            <person name="Arahal R. D."/>
            <person name="Lucena T."/>
        </authorList>
    </citation>
    <scope>NUCLEOTIDE SEQUENCE</scope>
    <source>
        <strain evidence="1">ISS653</strain>
    </source>
</reference>
<accession>A0AC61YD37</accession>
<evidence type="ECO:0000313" key="1">
    <source>
        <dbReference type="EMBL" id="VVV02328.1"/>
    </source>
</evidence>
<organism evidence="1 2">
    <name type="scientific">Mesonia oceanica</name>
    <dbReference type="NCBI Taxonomy" id="2687242"/>
    <lineage>
        <taxon>Bacteria</taxon>
        <taxon>Pseudomonadati</taxon>
        <taxon>Bacteroidota</taxon>
        <taxon>Flavobacteriia</taxon>
        <taxon>Flavobacteriales</taxon>
        <taxon>Flavobacteriaceae</taxon>
        <taxon>Mesonia</taxon>
    </lineage>
</organism>
<sequence>MKQKLLPLFFLIFTVYNLVAQVQQMAPVSTPKFPGGVLGAEMWYICDHDDLSQEIFTNHAQNNIRLSPCGSQYGKDLLNFNHAINSGELCLQYRASIENFISRDIFFVGKPKVDHNFSHLHTSLNPSIGNLAFMESDSVINHFDLGLKGSYIKNLALSYDSDNNAQVNYYRWNNYRIDKKYKSYGAKGESDFFIGKEFLFPENDEPQSSFLGRFPEFISFPRELNENEKIRVESYLALKYGITLSRQVSYKSATNIKVWNKSNNDIFSNNIFGLGKDDISGLNQLQSESVHRENYLVAAIGKILVTNLEKQAQVTIKDKNFLVMGDNNQGGNVGPKNQHDVRPLRTVWLSQKTGKEMEGYPISFKINIDDNVLGSYMQQDHLKLWMLHDRFVTNQEISSFNDNYVEYYETSDLQGFDYGFFKDVFFDTDNNTYDQYTFGVGPEIIVQVRLKGDCREPRYKAEVVISGGKADYDLLVYKDGTEIGHWLVSDNNFDLPIPVEGPADYLFFVKDAQGITAEVELEVVPYQIEVDLGPDQELTVNQPEILLDGSNGVSDPNATYQWYFNGDLIDGEYDSTLLVTEEGEYTVKVLSEDHSCESRDGITITRAFSMQAESPIVCGSNSGFLNIDIFGGTPNYYITLHSIESGQENPTPDYIYVGNGDVTGITGIAFGEYEVYVTDDSNNENGNGETLQQTLEVVDPHEGLAVDLIPQLENYFSLSYSYYISSYPFISSQYDENIDVFIDASVLVTATNVSYEWYRNGELIQTDPVLELELQSDPELVDVAIYEVMIYNNNTGCFIEDGFASKGYWTPPNSSTSRSTSSLNSTNNKFSFTTKVYPNPSAPYEVFNYDILADQSTDVTVQLYTLQGVLLAQRKGRNNSRFTFNFSIPTSGVYFIKTTSRGEVVTNKIIIE</sequence>
<gene>
    <name evidence="1" type="ORF">FVB9532_03626</name>
</gene>
<comment type="caution">
    <text evidence="1">The sequence shown here is derived from an EMBL/GenBank/DDBJ whole genome shotgun (WGS) entry which is preliminary data.</text>
</comment>
<dbReference type="EMBL" id="CABVMM010000018">
    <property type="protein sequence ID" value="VVV02328.1"/>
    <property type="molecule type" value="Genomic_DNA"/>
</dbReference>
<proteinExistence type="predicted"/>
<dbReference type="Proteomes" id="UP000356253">
    <property type="component" value="Unassembled WGS sequence"/>
</dbReference>
<name>A0AC61YD37_9FLAO</name>
<keyword evidence="2" id="KW-1185">Reference proteome</keyword>